<dbReference type="GO" id="GO:0010088">
    <property type="term" value="P:phloem development"/>
    <property type="evidence" value="ECO:0007669"/>
    <property type="project" value="InterPro"/>
</dbReference>
<dbReference type="InterPro" id="IPR039299">
    <property type="entry name" value="SEOA"/>
</dbReference>
<protein>
    <recommendedName>
        <fullName evidence="7">Protein SIEVE ELEMENT OCCLUSION B-like</fullName>
    </recommendedName>
</protein>
<sequence>MSFSRVPLTMSGTKPEPAAAGQNQELTSRNYPRIFESDPNVKPRAQDAYLEQPQAYVPRSYLPPANISNRPALTAPMQSMYKGDRSMIMGSDENMIKQIEETYHVAGRDDINIRPLMSIVEDILRRATISAPADAILPAGMQAQLETPEYKTTPYSLTAIMEQVSPLIDRIACEMACHCSGGTDINAITLSLFRDMLQYFPWDAKLVLTLAALALNYGEFWLLAQIYPSNQLAKSMATLKQVPAIMERTTLLKARFDALNTLIKSILDLTRTIVTFKDLPTLHISKDMPPLSTAHAAIPSAVYWSVKSIIVSASYITGLTATAHEPLLTSSTLEWELSSLTHKIDRIHEDLKKLLAECLRIIEEKQRNKVYDDLLGLLRSPIDNMPILRLLLNPKDDPLPLVEGTLKTRVMHMKQVRLEMLARKMVILLISSMDISQDELSILEQIYNESRPRETEIQFEMVWVPIVDPDVRSSSTDRSIMSNRLETLRSTMKWYSVYDPYAINPVVIRFFRDQWHYKYNPILVVLDPQGAMLNPNAMHMMLIWGSAAFPFTKSRERELWSVETWRVDLLVNLDNTIFSWVRSDKYFFLYGGDDVEWIRSFTRAVKVLADDAKITIEMAYVGKANKGEQVRRAFQTIRENALSYGWSEVEMASMMWFFWTRLESMFFSKIQIEADDRDPVLTEVKKLLSLDKMDRGWAMFCKGSTVIFCGHGGPVLQATQEYFEQWKVHVPVKGFEKAYKDHHDNIRIKGLPACCRFEFSTIAGKIPERIACPECTRQMEKYMTFLCCHNEAANATEGAINTVY</sequence>
<dbReference type="PANTHER" id="PTHR33232:SF9">
    <property type="entry name" value="PROTEIN SIEVE ELEMENT OCCLUSION B"/>
    <property type="match status" value="1"/>
</dbReference>
<organism evidence="5 6">
    <name type="scientific">Escallonia rubra</name>
    <dbReference type="NCBI Taxonomy" id="112253"/>
    <lineage>
        <taxon>Eukaryota</taxon>
        <taxon>Viridiplantae</taxon>
        <taxon>Streptophyta</taxon>
        <taxon>Embryophyta</taxon>
        <taxon>Tracheophyta</taxon>
        <taxon>Spermatophyta</taxon>
        <taxon>Magnoliopsida</taxon>
        <taxon>eudicotyledons</taxon>
        <taxon>Gunneridae</taxon>
        <taxon>Pentapetalae</taxon>
        <taxon>asterids</taxon>
        <taxon>campanulids</taxon>
        <taxon>Escalloniales</taxon>
        <taxon>Escalloniaceae</taxon>
        <taxon>Escallonia</taxon>
    </lineage>
</organism>
<gene>
    <name evidence="5" type="ORF">RJ640_028040</name>
</gene>
<evidence type="ECO:0000259" key="4">
    <source>
        <dbReference type="Pfam" id="PF14577"/>
    </source>
</evidence>
<dbReference type="Pfam" id="PF14577">
    <property type="entry name" value="SEO_C"/>
    <property type="match status" value="1"/>
</dbReference>
<dbReference type="Pfam" id="PF14576">
    <property type="entry name" value="SEO_N"/>
    <property type="match status" value="1"/>
</dbReference>
<dbReference type="Proteomes" id="UP001187471">
    <property type="component" value="Unassembled WGS sequence"/>
</dbReference>
<dbReference type="InterPro" id="IPR027942">
    <property type="entry name" value="SEO_N"/>
</dbReference>
<evidence type="ECO:0000313" key="5">
    <source>
        <dbReference type="EMBL" id="KAK2969760.1"/>
    </source>
</evidence>
<keyword evidence="6" id="KW-1185">Reference proteome</keyword>
<evidence type="ECO:0000313" key="6">
    <source>
        <dbReference type="Proteomes" id="UP001187471"/>
    </source>
</evidence>
<feature type="region of interest" description="Disordered" evidence="2">
    <location>
        <begin position="1"/>
        <end position="39"/>
    </location>
</feature>
<feature type="domain" description="Sieve element occlusion C-terminal" evidence="4">
    <location>
        <begin position="554"/>
        <end position="789"/>
    </location>
</feature>
<dbReference type="InterPro" id="IPR027944">
    <property type="entry name" value="SEO_C"/>
</dbReference>
<evidence type="ECO:0000256" key="2">
    <source>
        <dbReference type="SAM" id="MobiDB-lite"/>
    </source>
</evidence>
<keyword evidence="1" id="KW-0175">Coiled coil</keyword>
<feature type="coiled-coil region" evidence="1">
    <location>
        <begin position="337"/>
        <end position="368"/>
    </location>
</feature>
<proteinExistence type="predicted"/>
<accession>A0AA88R3S4</accession>
<reference evidence="5" key="1">
    <citation type="submission" date="2022-12" db="EMBL/GenBank/DDBJ databases">
        <title>Draft genome assemblies for two species of Escallonia (Escalloniales).</title>
        <authorList>
            <person name="Chanderbali A."/>
            <person name="Dervinis C."/>
            <person name="Anghel I."/>
            <person name="Soltis D."/>
            <person name="Soltis P."/>
            <person name="Zapata F."/>
        </authorList>
    </citation>
    <scope>NUCLEOTIDE SEQUENCE</scope>
    <source>
        <strain evidence="5">UCBG92.1500</strain>
        <tissue evidence="5">Leaf</tissue>
    </source>
</reference>
<evidence type="ECO:0008006" key="7">
    <source>
        <dbReference type="Google" id="ProtNLM"/>
    </source>
</evidence>
<dbReference type="PANTHER" id="PTHR33232">
    <property type="entry name" value="PROTEIN SIEVE ELEMENT OCCLUSION B-LIKE"/>
    <property type="match status" value="1"/>
</dbReference>
<dbReference type="AlphaFoldDB" id="A0AA88R3S4"/>
<name>A0AA88R3S4_9ASTE</name>
<feature type="domain" description="Sieve element occlusion N-terminal" evidence="3">
    <location>
        <begin position="91"/>
        <end position="380"/>
    </location>
</feature>
<evidence type="ECO:0000259" key="3">
    <source>
        <dbReference type="Pfam" id="PF14576"/>
    </source>
</evidence>
<dbReference type="EMBL" id="JAVXUO010002776">
    <property type="protein sequence ID" value="KAK2969760.1"/>
    <property type="molecule type" value="Genomic_DNA"/>
</dbReference>
<feature type="compositionally biased region" description="Polar residues" evidence="2">
    <location>
        <begin position="21"/>
        <end position="30"/>
    </location>
</feature>
<comment type="caution">
    <text evidence="5">The sequence shown here is derived from an EMBL/GenBank/DDBJ whole genome shotgun (WGS) entry which is preliminary data.</text>
</comment>
<evidence type="ECO:0000256" key="1">
    <source>
        <dbReference type="SAM" id="Coils"/>
    </source>
</evidence>